<protein>
    <submittedName>
        <fullName evidence="1">Uncharacterized protein</fullName>
    </submittedName>
</protein>
<reference evidence="1" key="2">
    <citation type="submission" date="2021-09" db="EMBL/GenBank/DDBJ databases">
        <authorList>
            <person name="Jia N."/>
            <person name="Wang J."/>
            <person name="Shi W."/>
            <person name="Du L."/>
            <person name="Sun Y."/>
            <person name="Zhan W."/>
            <person name="Jiang J."/>
            <person name="Wang Q."/>
            <person name="Zhang B."/>
            <person name="Ji P."/>
            <person name="Sakyi L.B."/>
            <person name="Cui X."/>
            <person name="Yuan T."/>
            <person name="Jiang B."/>
            <person name="Yang W."/>
            <person name="Lam T.T.-Y."/>
            <person name="Chang Q."/>
            <person name="Ding S."/>
            <person name="Wang X."/>
            <person name="Zhu J."/>
            <person name="Ruan X."/>
            <person name="Zhao L."/>
            <person name="Wei J."/>
            <person name="Que T."/>
            <person name="Du C."/>
            <person name="Cheng J."/>
            <person name="Dai P."/>
            <person name="Han X."/>
            <person name="Huang E."/>
            <person name="Gao Y."/>
            <person name="Liu J."/>
            <person name="Shao H."/>
            <person name="Ye R."/>
            <person name="Li L."/>
            <person name="Wei W."/>
            <person name="Wang X."/>
            <person name="Wang C."/>
            <person name="Huo Q."/>
            <person name="Li W."/>
            <person name="Guo W."/>
            <person name="Chen H."/>
            <person name="Chen S."/>
            <person name="Zhou L."/>
            <person name="Zhou L."/>
            <person name="Ni X."/>
            <person name="Tian J."/>
            <person name="Zhou Y."/>
            <person name="Sheng Y."/>
            <person name="Liu T."/>
            <person name="Pan Y."/>
            <person name="Xia L."/>
            <person name="Li J."/>
            <person name="Zhao F."/>
            <person name="Cao W."/>
        </authorList>
    </citation>
    <scope>NUCLEOTIDE SEQUENCE</scope>
    <source>
        <strain evidence="1">Rsan-2018</strain>
        <tissue evidence="1">Larvae</tissue>
    </source>
</reference>
<accession>A0A9D4T1V4</accession>
<name>A0A9D4T1V4_RHISA</name>
<dbReference type="VEuPathDB" id="VectorBase:RSAN_034157"/>
<sequence length="182" mass="20510">MGLMSQAPPEVECLQSMPGVPGLSMVPGWHQLSQHLLQQLEHTNAMYQSILQEQQAFGTSAAAMSPGPQFRAPNTDVLHHYAIQQQLLLSIIHCYQLLSIQQMEISQLQQATHQTDDGFFGCCRYVESILAVIVSADEAAQQVCRIQRLRGRRNIGFANSGCRRHIRHCRHSPPLSPRQHRH</sequence>
<dbReference type="Proteomes" id="UP000821837">
    <property type="component" value="Unassembled WGS sequence"/>
</dbReference>
<gene>
    <name evidence="1" type="ORF">HPB52_011293</name>
</gene>
<evidence type="ECO:0000313" key="2">
    <source>
        <dbReference type="Proteomes" id="UP000821837"/>
    </source>
</evidence>
<organism evidence="1 2">
    <name type="scientific">Rhipicephalus sanguineus</name>
    <name type="common">Brown dog tick</name>
    <name type="synonym">Ixodes sanguineus</name>
    <dbReference type="NCBI Taxonomy" id="34632"/>
    <lineage>
        <taxon>Eukaryota</taxon>
        <taxon>Metazoa</taxon>
        <taxon>Ecdysozoa</taxon>
        <taxon>Arthropoda</taxon>
        <taxon>Chelicerata</taxon>
        <taxon>Arachnida</taxon>
        <taxon>Acari</taxon>
        <taxon>Parasitiformes</taxon>
        <taxon>Ixodida</taxon>
        <taxon>Ixodoidea</taxon>
        <taxon>Ixodidae</taxon>
        <taxon>Rhipicephalinae</taxon>
        <taxon>Rhipicephalus</taxon>
        <taxon>Rhipicephalus</taxon>
    </lineage>
</organism>
<proteinExistence type="predicted"/>
<evidence type="ECO:0000313" key="1">
    <source>
        <dbReference type="EMBL" id="KAH7968791.1"/>
    </source>
</evidence>
<dbReference type="AlphaFoldDB" id="A0A9D4T1V4"/>
<dbReference type="EMBL" id="JABSTV010001248">
    <property type="protein sequence ID" value="KAH7968791.1"/>
    <property type="molecule type" value="Genomic_DNA"/>
</dbReference>
<reference evidence="1" key="1">
    <citation type="journal article" date="2020" name="Cell">
        <title>Large-Scale Comparative Analyses of Tick Genomes Elucidate Their Genetic Diversity and Vector Capacities.</title>
        <authorList>
            <consortium name="Tick Genome and Microbiome Consortium (TIGMIC)"/>
            <person name="Jia N."/>
            <person name="Wang J."/>
            <person name="Shi W."/>
            <person name="Du L."/>
            <person name="Sun Y."/>
            <person name="Zhan W."/>
            <person name="Jiang J.F."/>
            <person name="Wang Q."/>
            <person name="Zhang B."/>
            <person name="Ji P."/>
            <person name="Bell-Sakyi L."/>
            <person name="Cui X.M."/>
            <person name="Yuan T.T."/>
            <person name="Jiang B.G."/>
            <person name="Yang W.F."/>
            <person name="Lam T.T."/>
            <person name="Chang Q.C."/>
            <person name="Ding S.J."/>
            <person name="Wang X.J."/>
            <person name="Zhu J.G."/>
            <person name="Ruan X.D."/>
            <person name="Zhao L."/>
            <person name="Wei J.T."/>
            <person name="Ye R.Z."/>
            <person name="Que T.C."/>
            <person name="Du C.H."/>
            <person name="Zhou Y.H."/>
            <person name="Cheng J.X."/>
            <person name="Dai P.F."/>
            <person name="Guo W.B."/>
            <person name="Han X.H."/>
            <person name="Huang E.J."/>
            <person name="Li L.F."/>
            <person name="Wei W."/>
            <person name="Gao Y.C."/>
            <person name="Liu J.Z."/>
            <person name="Shao H.Z."/>
            <person name="Wang X."/>
            <person name="Wang C.C."/>
            <person name="Yang T.C."/>
            <person name="Huo Q.B."/>
            <person name="Li W."/>
            <person name="Chen H.Y."/>
            <person name="Chen S.E."/>
            <person name="Zhou L.G."/>
            <person name="Ni X.B."/>
            <person name="Tian J.H."/>
            <person name="Sheng Y."/>
            <person name="Liu T."/>
            <person name="Pan Y.S."/>
            <person name="Xia L.Y."/>
            <person name="Li J."/>
            <person name="Zhao F."/>
            <person name="Cao W.C."/>
        </authorList>
    </citation>
    <scope>NUCLEOTIDE SEQUENCE</scope>
    <source>
        <strain evidence="1">Rsan-2018</strain>
    </source>
</reference>
<comment type="caution">
    <text evidence="1">The sequence shown here is derived from an EMBL/GenBank/DDBJ whole genome shotgun (WGS) entry which is preliminary data.</text>
</comment>
<keyword evidence="2" id="KW-1185">Reference proteome</keyword>